<dbReference type="PRINTS" id="PR00385">
    <property type="entry name" value="P450"/>
</dbReference>
<feature type="binding site" description="axial binding residue" evidence="13">
    <location>
        <position position="768"/>
    </location>
    <ligand>
        <name>heme</name>
        <dbReference type="ChEBI" id="CHEBI:30413"/>
    </ligand>
    <ligandPart>
        <name>Fe</name>
        <dbReference type="ChEBI" id="CHEBI:18248"/>
    </ligandPart>
</feature>
<name>A0AAJ7BVW9_CEPCN</name>
<dbReference type="InterPro" id="IPR002401">
    <property type="entry name" value="Cyt_P450_E_grp-I"/>
</dbReference>
<evidence type="ECO:0000256" key="8">
    <source>
        <dbReference type="ARBA" id="ARBA00022848"/>
    </source>
</evidence>
<protein>
    <submittedName>
        <fullName evidence="16">Cytochrome P450 9e2</fullName>
    </submittedName>
</protein>
<comment type="subcellular location">
    <subcellularLocation>
        <location evidence="3">Endoplasmic reticulum membrane</location>
        <topology evidence="3">Peripheral membrane protein</topology>
    </subcellularLocation>
    <subcellularLocation>
        <location evidence="2">Microsome membrane</location>
        <topology evidence="2">Peripheral membrane protein</topology>
    </subcellularLocation>
</comment>
<comment type="similarity">
    <text evidence="4">Belongs to the cytochrome P450 family.</text>
</comment>
<comment type="cofactor">
    <cofactor evidence="1 13">
        <name>heme</name>
        <dbReference type="ChEBI" id="CHEBI:30413"/>
    </cofactor>
</comment>
<dbReference type="PANTHER" id="PTHR24292">
    <property type="entry name" value="CYTOCHROME P450"/>
    <property type="match status" value="1"/>
</dbReference>
<dbReference type="PRINTS" id="PR00463">
    <property type="entry name" value="EP450I"/>
</dbReference>
<evidence type="ECO:0000256" key="12">
    <source>
        <dbReference type="ARBA" id="ARBA00023136"/>
    </source>
</evidence>
<evidence type="ECO:0000256" key="4">
    <source>
        <dbReference type="ARBA" id="ARBA00010617"/>
    </source>
</evidence>
<dbReference type="GO" id="GO:0020037">
    <property type="term" value="F:heme binding"/>
    <property type="evidence" value="ECO:0007669"/>
    <property type="project" value="InterPro"/>
</dbReference>
<dbReference type="RefSeq" id="XP_015595605.1">
    <property type="nucleotide sequence ID" value="XM_015740119.2"/>
</dbReference>
<feature type="transmembrane region" description="Helical" evidence="14">
    <location>
        <begin position="305"/>
        <end position="327"/>
    </location>
</feature>
<dbReference type="InterPro" id="IPR001128">
    <property type="entry name" value="Cyt_P450"/>
</dbReference>
<dbReference type="FunFam" id="1.10.630.10:FF:000042">
    <property type="entry name" value="Cytochrome P450"/>
    <property type="match status" value="1"/>
</dbReference>
<dbReference type="InterPro" id="IPR036396">
    <property type="entry name" value="Cyt_P450_sf"/>
</dbReference>
<evidence type="ECO:0000256" key="1">
    <source>
        <dbReference type="ARBA" id="ARBA00001971"/>
    </source>
</evidence>
<dbReference type="PROSITE" id="PS00086">
    <property type="entry name" value="CYTOCHROME_P450"/>
    <property type="match status" value="1"/>
</dbReference>
<dbReference type="Pfam" id="PF00067">
    <property type="entry name" value="p450"/>
    <property type="match status" value="2"/>
</dbReference>
<evidence type="ECO:0000256" key="3">
    <source>
        <dbReference type="ARBA" id="ARBA00004406"/>
    </source>
</evidence>
<keyword evidence="6 13" id="KW-0479">Metal-binding</keyword>
<dbReference type="GO" id="GO:0005506">
    <property type="term" value="F:iron ion binding"/>
    <property type="evidence" value="ECO:0007669"/>
    <property type="project" value="InterPro"/>
</dbReference>
<keyword evidence="9" id="KW-0560">Oxidoreductase</keyword>
<keyword evidence="8" id="KW-0492">Microsome</keyword>
<organism evidence="15 16">
    <name type="scientific">Cephus cinctus</name>
    <name type="common">Wheat stem sawfly</name>
    <dbReference type="NCBI Taxonomy" id="211228"/>
    <lineage>
        <taxon>Eukaryota</taxon>
        <taxon>Metazoa</taxon>
        <taxon>Ecdysozoa</taxon>
        <taxon>Arthropoda</taxon>
        <taxon>Hexapoda</taxon>
        <taxon>Insecta</taxon>
        <taxon>Pterygota</taxon>
        <taxon>Neoptera</taxon>
        <taxon>Endopterygota</taxon>
        <taxon>Hymenoptera</taxon>
        <taxon>Cephoidea</taxon>
        <taxon>Cephidae</taxon>
        <taxon>Cephus</taxon>
    </lineage>
</organism>
<evidence type="ECO:0000256" key="14">
    <source>
        <dbReference type="SAM" id="Phobius"/>
    </source>
</evidence>
<keyword evidence="12 14" id="KW-0472">Membrane</keyword>
<dbReference type="KEGG" id="ccin:107267917"/>
<evidence type="ECO:0000313" key="15">
    <source>
        <dbReference type="Proteomes" id="UP000694920"/>
    </source>
</evidence>
<dbReference type="GO" id="GO:0005789">
    <property type="term" value="C:endoplasmic reticulum membrane"/>
    <property type="evidence" value="ECO:0007669"/>
    <property type="project" value="UniProtKB-SubCell"/>
</dbReference>
<dbReference type="PANTHER" id="PTHR24292:SF54">
    <property type="entry name" value="CYP9F3-RELATED"/>
    <property type="match status" value="1"/>
</dbReference>
<evidence type="ECO:0000256" key="7">
    <source>
        <dbReference type="ARBA" id="ARBA00022824"/>
    </source>
</evidence>
<evidence type="ECO:0000256" key="13">
    <source>
        <dbReference type="PIRSR" id="PIRSR602401-1"/>
    </source>
</evidence>
<evidence type="ECO:0000256" key="10">
    <source>
        <dbReference type="ARBA" id="ARBA00023004"/>
    </source>
</evidence>
<evidence type="ECO:0000256" key="11">
    <source>
        <dbReference type="ARBA" id="ARBA00023033"/>
    </source>
</evidence>
<keyword evidence="7" id="KW-0256">Endoplasmic reticulum</keyword>
<evidence type="ECO:0000256" key="9">
    <source>
        <dbReference type="ARBA" id="ARBA00023002"/>
    </source>
</evidence>
<dbReference type="GO" id="GO:0016705">
    <property type="term" value="F:oxidoreductase activity, acting on paired donors, with incorporation or reduction of molecular oxygen"/>
    <property type="evidence" value="ECO:0007669"/>
    <property type="project" value="InterPro"/>
</dbReference>
<feature type="transmembrane region" description="Helical" evidence="14">
    <location>
        <begin position="12"/>
        <end position="31"/>
    </location>
</feature>
<proteinExistence type="inferred from homology"/>
<evidence type="ECO:0000256" key="2">
    <source>
        <dbReference type="ARBA" id="ARBA00004174"/>
    </source>
</evidence>
<evidence type="ECO:0000256" key="5">
    <source>
        <dbReference type="ARBA" id="ARBA00022617"/>
    </source>
</evidence>
<dbReference type="SUPFAM" id="SSF48264">
    <property type="entry name" value="Cytochrome P450"/>
    <property type="match status" value="2"/>
</dbReference>
<keyword evidence="15" id="KW-1185">Reference proteome</keyword>
<sequence length="824" mass="94680">MYTFIASFSEWWNVWTVGIVTALVAFIYVYVKRHHSYFEKMGIPYLKSHILVGNRGPVILRIRSFIEQSKLLYDSMPKAKYAGMYDFTLPSIMIRDLELIKEIGIKHFDNFVDHKPLANPELDPLFAKNLFSLRGNKWREMRAILSPAFTSSKMKMMFELMSNCANEFADFVTSQRDTNIVEIRDAFSRYTNDIIATTAFGISVNSMKERDNEFYKMGKDATTFGFFKSMVFMIGQVNPKLTNSLKLRIINQRVSNFFEDIITSTIATRIAQKIERPDMLQLLIQAKESGKAADLTIQDMTAQAFIFFFGGFDTVSLAMCFTAYAIATNPEVQEKLQMEIDQVLKKSNGKITYDDLKEMQYLDAVFNETLRMYSPIRSFIEQSKLLYDSMPKAKYAGMYDFTLPSIMIRDLELIKEIGIKHFDNFVDHKPLANPELDPLFAKNLFSLRGNKWREMRAILSPAFTSSKMKMMFELMSNCANEFADFVTTQRDTNIVEIRDAFSRYTNDIIATTAFGISVNSMKERDNEFYKMGKDATTFGFFKSMVFMIGQVNPKLTNSLKLRIINQRVSNFFEDIITSTIATTIAQKIERPDMLQLLIQAKESGKAADLTIQDMTAQAFIFFFRGFDTVSLAMCFTAYAIATNPEVQKKLQMEIDQVLKKSNGKMTYDDLKEMQYLDAVFNETLRMYSPVAELNRECTKSVELPPATPGAKPCTVKPVTQIIIPVYGIHHDPQYFPEPDKFDPERFLDGSERMTPSAYLPFGIGPRICIGNRFAIMECKLVLFHLLKKYNFRPCEKTTVPMKFSTNSVLPGPVNGFWIKIESRK</sequence>
<evidence type="ECO:0000256" key="6">
    <source>
        <dbReference type="ARBA" id="ARBA00022723"/>
    </source>
</evidence>
<keyword evidence="5 13" id="KW-0349">Heme</keyword>
<dbReference type="InterPro" id="IPR017972">
    <property type="entry name" value="Cyt_P450_CS"/>
</dbReference>
<dbReference type="Gene3D" id="1.10.630.10">
    <property type="entry name" value="Cytochrome P450"/>
    <property type="match status" value="2"/>
</dbReference>
<dbReference type="AlphaFoldDB" id="A0AAJ7BVW9"/>
<dbReference type="GO" id="GO:0004497">
    <property type="term" value="F:monooxygenase activity"/>
    <property type="evidence" value="ECO:0007669"/>
    <property type="project" value="UniProtKB-KW"/>
</dbReference>
<dbReference type="GeneID" id="107267917"/>
<keyword evidence="11" id="KW-0503">Monooxygenase</keyword>
<keyword evidence="14" id="KW-0812">Transmembrane</keyword>
<dbReference type="InterPro" id="IPR050476">
    <property type="entry name" value="Insect_CytP450_Detox"/>
</dbReference>
<gene>
    <name evidence="16" type="primary">LOC107267917</name>
</gene>
<evidence type="ECO:0000313" key="16">
    <source>
        <dbReference type="RefSeq" id="XP_015595605.1"/>
    </source>
</evidence>
<reference evidence="16" key="1">
    <citation type="submission" date="2025-08" db="UniProtKB">
        <authorList>
            <consortium name="RefSeq"/>
        </authorList>
    </citation>
    <scope>IDENTIFICATION</scope>
</reference>
<keyword evidence="10 13" id="KW-0408">Iron</keyword>
<dbReference type="Proteomes" id="UP000694920">
    <property type="component" value="Unplaced"/>
</dbReference>
<dbReference type="CDD" id="cd11056">
    <property type="entry name" value="CYP6-like"/>
    <property type="match status" value="2"/>
</dbReference>
<accession>A0AAJ7BVW9</accession>
<keyword evidence="14" id="KW-1133">Transmembrane helix</keyword>